<protein>
    <recommendedName>
        <fullName evidence="1">UbiC transcription regulator-associated domain-containing protein</fullName>
    </recommendedName>
</protein>
<dbReference type="STRING" id="338969.Rfer_4188"/>
<feature type="domain" description="UbiC transcription regulator-associated" evidence="1">
    <location>
        <begin position="3"/>
        <end position="70"/>
    </location>
</feature>
<reference evidence="3" key="1">
    <citation type="submission" date="2006-02" db="EMBL/GenBank/DDBJ databases">
        <title>Complete sequence of chromosome of Rhodoferax ferrireducens DSM 15236.</title>
        <authorList>
            <person name="Copeland A."/>
            <person name="Lucas S."/>
            <person name="Lapidus A."/>
            <person name="Barry K."/>
            <person name="Detter J.C."/>
            <person name="Glavina del Rio T."/>
            <person name="Hammon N."/>
            <person name="Israni S."/>
            <person name="Pitluck S."/>
            <person name="Brettin T."/>
            <person name="Bruce D."/>
            <person name="Han C."/>
            <person name="Tapia R."/>
            <person name="Gilna P."/>
            <person name="Kiss H."/>
            <person name="Schmutz J."/>
            <person name="Larimer F."/>
            <person name="Land M."/>
            <person name="Kyrpides N."/>
            <person name="Ivanova N."/>
            <person name="Richardson P."/>
        </authorList>
    </citation>
    <scope>NUCLEOTIDE SEQUENCE [LARGE SCALE GENOMIC DNA]</scope>
    <source>
        <strain evidence="3">ATCC BAA-621 / DSM 15236 / T118</strain>
    </source>
</reference>
<dbReference type="GO" id="GO:0003677">
    <property type="term" value="F:DNA binding"/>
    <property type="evidence" value="ECO:0007669"/>
    <property type="project" value="InterPro"/>
</dbReference>
<proteinExistence type="predicted"/>
<accession>Q21QS7</accession>
<dbReference type="Gene3D" id="3.40.1410.10">
    <property type="entry name" value="Chorismate lyase-like"/>
    <property type="match status" value="1"/>
</dbReference>
<dbReference type="AlphaFoldDB" id="Q21QS7"/>
<dbReference type="SUPFAM" id="SSF64288">
    <property type="entry name" value="Chorismate lyase-like"/>
    <property type="match status" value="1"/>
</dbReference>
<evidence type="ECO:0000259" key="1">
    <source>
        <dbReference type="Pfam" id="PF07702"/>
    </source>
</evidence>
<dbReference type="Proteomes" id="UP000008332">
    <property type="component" value="Chromosome"/>
</dbReference>
<dbReference type="InterPro" id="IPR011663">
    <property type="entry name" value="UTRA"/>
</dbReference>
<organism evidence="2 3">
    <name type="scientific">Albidiferax ferrireducens (strain ATCC BAA-621 / DSM 15236 / T118)</name>
    <name type="common">Rhodoferax ferrireducens</name>
    <dbReference type="NCBI Taxonomy" id="338969"/>
    <lineage>
        <taxon>Bacteria</taxon>
        <taxon>Pseudomonadati</taxon>
        <taxon>Pseudomonadota</taxon>
        <taxon>Betaproteobacteria</taxon>
        <taxon>Burkholderiales</taxon>
        <taxon>Comamonadaceae</taxon>
        <taxon>Rhodoferax</taxon>
    </lineage>
</organism>
<gene>
    <name evidence="2" type="ordered locus">Rfer_4188</name>
</gene>
<dbReference type="EMBL" id="CP000267">
    <property type="protein sequence ID" value="ABD71876.1"/>
    <property type="molecule type" value="Genomic_DNA"/>
</dbReference>
<evidence type="ECO:0000313" key="2">
    <source>
        <dbReference type="EMBL" id="ABD71876.1"/>
    </source>
</evidence>
<dbReference type="KEGG" id="rfr:Rfer_4188"/>
<sequence length="81" mass="9077">MAMYALIEKEYKISIRRVGQELQGIAPGLNDAGNLGTMTGPPSLRIVGRYYDSKRRLIEVANNIHPGDRFTYRTQLKIAAP</sequence>
<dbReference type="InterPro" id="IPR028978">
    <property type="entry name" value="Chorismate_lyase_/UTRA_dom_sf"/>
</dbReference>
<keyword evidence="3" id="KW-1185">Reference proteome</keyword>
<dbReference type="eggNOG" id="COG2188">
    <property type="taxonomic scope" value="Bacteria"/>
</dbReference>
<dbReference type="GO" id="GO:0006355">
    <property type="term" value="P:regulation of DNA-templated transcription"/>
    <property type="evidence" value="ECO:0007669"/>
    <property type="project" value="InterPro"/>
</dbReference>
<dbReference type="HOGENOM" id="CLU_2571554_0_0_4"/>
<dbReference type="Pfam" id="PF07702">
    <property type="entry name" value="UTRA"/>
    <property type="match status" value="1"/>
</dbReference>
<name>Q21QS7_ALBFT</name>
<evidence type="ECO:0000313" key="3">
    <source>
        <dbReference type="Proteomes" id="UP000008332"/>
    </source>
</evidence>